<dbReference type="OrthoDB" id="9771186at2"/>
<dbReference type="PANTHER" id="PTHR33376">
    <property type="match status" value="1"/>
</dbReference>
<keyword evidence="5" id="KW-0675">Receptor</keyword>
<feature type="signal peptide" evidence="4">
    <location>
        <begin position="1"/>
        <end position="21"/>
    </location>
</feature>
<dbReference type="PIRSF" id="PIRSF006470">
    <property type="entry name" value="DctB"/>
    <property type="match status" value="1"/>
</dbReference>
<dbReference type="PANTHER" id="PTHR33376:SF7">
    <property type="entry name" value="C4-DICARBOXYLATE-BINDING PROTEIN DCTB"/>
    <property type="match status" value="1"/>
</dbReference>
<keyword evidence="2" id="KW-0813">Transport</keyword>
<reference evidence="5 6" key="1">
    <citation type="submission" date="2016-11" db="EMBL/GenBank/DDBJ databases">
        <authorList>
            <person name="Jaros S."/>
            <person name="Januszkiewicz K."/>
            <person name="Wedrychowicz H."/>
        </authorList>
    </citation>
    <scope>NUCLEOTIDE SEQUENCE [LARGE SCALE GENOMIC DNA]</scope>
    <source>
        <strain evidence="5 6">DSM 4740</strain>
    </source>
</reference>
<accession>A0A1M7DY51</accession>
<dbReference type="CDD" id="cd13603">
    <property type="entry name" value="PBP2_TRAP_Siap_TeaA_like"/>
    <property type="match status" value="1"/>
</dbReference>
<dbReference type="Gene3D" id="3.40.190.170">
    <property type="entry name" value="Bacterial extracellular solute-binding protein, family 7"/>
    <property type="match status" value="1"/>
</dbReference>
<evidence type="ECO:0000256" key="4">
    <source>
        <dbReference type="SAM" id="SignalP"/>
    </source>
</evidence>
<dbReference type="EMBL" id="FRCA01000003">
    <property type="protein sequence ID" value="SHL84333.1"/>
    <property type="molecule type" value="Genomic_DNA"/>
</dbReference>
<dbReference type="InterPro" id="IPR004682">
    <property type="entry name" value="TRAP_DctP"/>
</dbReference>
<gene>
    <name evidence="5" type="ORF">SAMN05660971_01530</name>
</gene>
<evidence type="ECO:0000313" key="6">
    <source>
        <dbReference type="Proteomes" id="UP000184123"/>
    </source>
</evidence>
<evidence type="ECO:0000313" key="5">
    <source>
        <dbReference type="EMBL" id="SHL84333.1"/>
    </source>
</evidence>
<evidence type="ECO:0000256" key="3">
    <source>
        <dbReference type="ARBA" id="ARBA00022729"/>
    </source>
</evidence>
<protein>
    <submittedName>
        <fullName evidence="5">Tripartite ATP-independent transporter solute receptor, DctP family</fullName>
    </submittedName>
</protein>
<feature type="chain" id="PRO_5012568056" evidence="4">
    <location>
        <begin position="22"/>
        <end position="352"/>
    </location>
</feature>
<evidence type="ECO:0000256" key="1">
    <source>
        <dbReference type="ARBA" id="ARBA00009023"/>
    </source>
</evidence>
<dbReference type="STRING" id="44933.SAMN05660971_01530"/>
<keyword evidence="3 4" id="KW-0732">Signal</keyword>
<dbReference type="RefSeq" id="WP_073434644.1">
    <property type="nucleotide sequence ID" value="NZ_BJXU01000031.1"/>
</dbReference>
<dbReference type="GO" id="GO:0055085">
    <property type="term" value="P:transmembrane transport"/>
    <property type="evidence" value="ECO:0007669"/>
    <property type="project" value="InterPro"/>
</dbReference>
<organism evidence="5 6">
    <name type="scientific">Halomonas cupida</name>
    <dbReference type="NCBI Taxonomy" id="44933"/>
    <lineage>
        <taxon>Bacteria</taxon>
        <taxon>Pseudomonadati</taxon>
        <taxon>Pseudomonadota</taxon>
        <taxon>Gammaproteobacteria</taxon>
        <taxon>Oceanospirillales</taxon>
        <taxon>Halomonadaceae</taxon>
        <taxon>Halomonas</taxon>
    </lineage>
</organism>
<dbReference type="Pfam" id="PF03480">
    <property type="entry name" value="DctP"/>
    <property type="match status" value="1"/>
</dbReference>
<dbReference type="InterPro" id="IPR038404">
    <property type="entry name" value="TRAP_DctP_sf"/>
</dbReference>
<dbReference type="InterPro" id="IPR018389">
    <property type="entry name" value="DctP_fam"/>
</dbReference>
<proteinExistence type="inferred from homology"/>
<dbReference type="Proteomes" id="UP000184123">
    <property type="component" value="Unassembled WGS sequence"/>
</dbReference>
<evidence type="ECO:0000256" key="2">
    <source>
        <dbReference type="ARBA" id="ARBA00022448"/>
    </source>
</evidence>
<comment type="similarity">
    <text evidence="1">Belongs to the bacterial solute-binding protein 7 family.</text>
</comment>
<name>A0A1M7DY51_9GAMM</name>
<dbReference type="AlphaFoldDB" id="A0A1M7DY51"/>
<sequence>MKTMKRLMGLALLLLSASAHAATSNPFDWSSVPETDDQITMRLAHSLNMEWSSQTVAIKRFAELVAIYSNNRIKPEIFPGSQLGGEKEMLQQARQGVIQVTIPATNNMAQLAPSLNVLLLPYLTQSTEESNFLLDEITPVLVPRVIEEAGVRIVGWENTGWRNFFYNAPDPIRSPADLAPLRMRVPPNAIMLGTYRAWGASPTPIAWNELYSALQQGVVEGGDNPITDILGMKFDEVISRVTRLHYTILTHPIVVSEHWFQSLPQDLQEVVLRAGRETTEYVRWWQPLDEARWWMMAEEAGLQVDFIEDESEWRERAQSTWPDYYDLIGEDGADLVKVATDIVEKYDSKNNQ</sequence>
<dbReference type="NCBIfam" id="NF037995">
    <property type="entry name" value="TRAP_S1"/>
    <property type="match status" value="1"/>
</dbReference>
<dbReference type="GO" id="GO:0030288">
    <property type="term" value="C:outer membrane-bounded periplasmic space"/>
    <property type="evidence" value="ECO:0007669"/>
    <property type="project" value="InterPro"/>
</dbReference>